<dbReference type="GeneID" id="25370860"/>
<evidence type="ECO:0000313" key="3">
    <source>
        <dbReference type="Proteomes" id="UP000030641"/>
    </source>
</evidence>
<dbReference type="HOGENOM" id="CLU_454124_0_0_1"/>
<evidence type="ECO:0000313" key="2">
    <source>
        <dbReference type="EMBL" id="KEQ98500.1"/>
    </source>
</evidence>
<accession>A0A074YLC2</accession>
<dbReference type="InParanoid" id="A0A074YLC2"/>
<keyword evidence="3" id="KW-1185">Reference proteome</keyword>
<evidence type="ECO:0000256" key="1">
    <source>
        <dbReference type="SAM" id="MobiDB-lite"/>
    </source>
</evidence>
<dbReference type="EMBL" id="KL584752">
    <property type="protein sequence ID" value="KEQ98500.1"/>
    <property type="molecule type" value="Genomic_DNA"/>
</dbReference>
<organism evidence="2 3">
    <name type="scientific">Aureobasidium subglaciale (strain EXF-2481)</name>
    <name type="common">Aureobasidium pullulans var. subglaciale</name>
    <dbReference type="NCBI Taxonomy" id="1043005"/>
    <lineage>
        <taxon>Eukaryota</taxon>
        <taxon>Fungi</taxon>
        <taxon>Dikarya</taxon>
        <taxon>Ascomycota</taxon>
        <taxon>Pezizomycotina</taxon>
        <taxon>Dothideomycetes</taxon>
        <taxon>Dothideomycetidae</taxon>
        <taxon>Dothideales</taxon>
        <taxon>Saccotheciaceae</taxon>
        <taxon>Aureobasidium</taxon>
    </lineage>
</organism>
<feature type="compositionally biased region" description="Basic and acidic residues" evidence="1">
    <location>
        <begin position="241"/>
        <end position="250"/>
    </location>
</feature>
<dbReference type="OrthoDB" id="10381860at2759"/>
<gene>
    <name evidence="2" type="ORF">AUEXF2481DRAFT_702347</name>
</gene>
<proteinExistence type="predicted"/>
<dbReference type="Proteomes" id="UP000030641">
    <property type="component" value="Unassembled WGS sequence"/>
</dbReference>
<reference evidence="2 3" key="1">
    <citation type="journal article" date="2014" name="BMC Genomics">
        <title>Genome sequencing of four Aureobasidium pullulans varieties: biotechnological potential, stress tolerance, and description of new species.</title>
        <authorList>
            <person name="Gostin Ar C."/>
            <person name="Ohm R.A."/>
            <person name="Kogej T."/>
            <person name="Sonjak S."/>
            <person name="Turk M."/>
            <person name="Zajc J."/>
            <person name="Zalar P."/>
            <person name="Grube M."/>
            <person name="Sun H."/>
            <person name="Han J."/>
            <person name="Sharma A."/>
            <person name="Chiniquy J."/>
            <person name="Ngan C.Y."/>
            <person name="Lipzen A."/>
            <person name="Barry K."/>
            <person name="Grigoriev I.V."/>
            <person name="Gunde-Cimerman N."/>
        </authorList>
    </citation>
    <scope>NUCLEOTIDE SEQUENCE [LARGE SCALE GENOMIC DNA]</scope>
    <source>
        <strain evidence="2 3">EXF-2481</strain>
    </source>
</reference>
<dbReference type="AlphaFoldDB" id="A0A074YLC2"/>
<sequence length="601" mass="66388">MALLSDREAASCTVKEFNIGNMHQNYRMSGVHLCQLIALPTVENITLCNSDINDISLRPMVNNSASVTYTPINRTVPIRDHSTHSLHCLRFRGCEIDSSVLQAISTNISGLKILEWSETEEPSFLHTQALGSLMWAQRSTLEHLYLDTTVLFMRKDKSIIGKLASLKTLMSVLVSDSKFSLSGFIGGPSRNIIESRHGYLRNRAEVTDGQRYGNVSEYQVTRDDFALFTSLETSTRKRARKIEEPGKEEETTVAQGDEPLNHGEEQEIAEKPVRAPAKCALEKAEVWVVTPPDRDVNWHMSLAMMMRALGDDVCTPASEAFQNMLLEMFSLKGVQHAAGLAKSLRENQDALTTAVLSVQGLAKTTSDSPYQLLGDAIKRLMVTDTRTTMAEVELLLTQVYETAVDGSGSLGKKDTMSSPRQFLIASTINEAYDISAPTAAATRSSVEKNLRFSEVLLWLQTYLGGGVFSLLVGGSRKKLAGVACEISAPWLKQGCDLACENVWKHFNVLGGAAIPRNLKFDVLNKKQRAKSSLMTLLSTTGSSQLHNAASSQRYASRRRSGKCTQLSELTIPSTMYRGVRKLSRSRDLYSVKMAPRESEAE</sequence>
<protein>
    <submittedName>
        <fullName evidence="2">Uncharacterized protein</fullName>
    </submittedName>
</protein>
<name>A0A074YLC2_AURSE</name>
<feature type="region of interest" description="Disordered" evidence="1">
    <location>
        <begin position="238"/>
        <end position="265"/>
    </location>
</feature>
<dbReference type="RefSeq" id="XP_013347084.1">
    <property type="nucleotide sequence ID" value="XM_013491630.1"/>
</dbReference>